<dbReference type="GO" id="GO:0019464">
    <property type="term" value="P:glycine decarboxylation via glycine cleavage system"/>
    <property type="evidence" value="ECO:0007669"/>
    <property type="project" value="TreeGrafter"/>
</dbReference>
<dbReference type="GO" id="GO:0005960">
    <property type="term" value="C:glycine cleavage complex"/>
    <property type="evidence" value="ECO:0007669"/>
    <property type="project" value="TreeGrafter"/>
</dbReference>
<dbReference type="GO" id="GO:0030170">
    <property type="term" value="F:pyridoxal phosphate binding"/>
    <property type="evidence" value="ECO:0007669"/>
    <property type="project" value="TreeGrafter"/>
</dbReference>
<dbReference type="GO" id="GO:0016594">
    <property type="term" value="F:glycine binding"/>
    <property type="evidence" value="ECO:0007669"/>
    <property type="project" value="TreeGrafter"/>
</dbReference>
<dbReference type="AlphaFoldDB" id="A0A2H0XYU4"/>
<evidence type="ECO:0000313" key="2">
    <source>
        <dbReference type="Proteomes" id="UP000231343"/>
    </source>
</evidence>
<organism evidence="1 2">
    <name type="scientific">Candidatus Saganbacteria bacterium CG08_land_8_20_14_0_20_45_16</name>
    <dbReference type="NCBI Taxonomy" id="2014293"/>
    <lineage>
        <taxon>Bacteria</taxon>
        <taxon>Bacillati</taxon>
        <taxon>Saganbacteria</taxon>
    </lineage>
</organism>
<protein>
    <submittedName>
        <fullName evidence="1">Glycine dehydrogenase (Aminomethyl-transferring)</fullName>
        <ecNumber evidence="1">1.4.4.2</ecNumber>
    </submittedName>
</protein>
<dbReference type="GO" id="GO:0005829">
    <property type="term" value="C:cytosol"/>
    <property type="evidence" value="ECO:0007669"/>
    <property type="project" value="TreeGrafter"/>
</dbReference>
<dbReference type="EMBL" id="PEYM01000091">
    <property type="protein sequence ID" value="PIS29299.1"/>
    <property type="molecule type" value="Genomic_DNA"/>
</dbReference>
<dbReference type="GO" id="GO:0004375">
    <property type="term" value="F:glycine dehydrogenase (decarboxylating) activity"/>
    <property type="evidence" value="ECO:0007669"/>
    <property type="project" value="UniProtKB-EC"/>
</dbReference>
<dbReference type="Proteomes" id="UP000231343">
    <property type="component" value="Unassembled WGS sequence"/>
</dbReference>
<dbReference type="EC" id="1.4.4.2" evidence="1"/>
<dbReference type="Gene3D" id="6.20.440.10">
    <property type="match status" value="1"/>
</dbReference>
<proteinExistence type="predicted"/>
<feature type="non-terminal residue" evidence="1">
    <location>
        <position position="115"/>
    </location>
</feature>
<comment type="caution">
    <text evidence="1">The sequence shown here is derived from an EMBL/GenBank/DDBJ whole genome shotgun (WGS) entry which is preliminary data.</text>
</comment>
<dbReference type="InterPro" id="IPR015424">
    <property type="entry name" value="PyrdxlP-dep_Trfase"/>
</dbReference>
<dbReference type="InterPro" id="IPR020581">
    <property type="entry name" value="GDC_P"/>
</dbReference>
<keyword evidence="1" id="KW-0560">Oxidoreductase</keyword>
<accession>A0A2H0XYU4</accession>
<dbReference type="SUPFAM" id="SSF53383">
    <property type="entry name" value="PLP-dependent transferases"/>
    <property type="match status" value="1"/>
</dbReference>
<reference evidence="1 2" key="1">
    <citation type="submission" date="2017-09" db="EMBL/GenBank/DDBJ databases">
        <title>Depth-based differentiation of microbial function through sediment-hosted aquifers and enrichment of novel symbionts in the deep terrestrial subsurface.</title>
        <authorList>
            <person name="Probst A.J."/>
            <person name="Ladd B."/>
            <person name="Jarett J.K."/>
            <person name="Geller-Mcgrath D.E."/>
            <person name="Sieber C.M."/>
            <person name="Emerson J.B."/>
            <person name="Anantharaman K."/>
            <person name="Thomas B.C."/>
            <person name="Malmstrom R."/>
            <person name="Stieglmeier M."/>
            <person name="Klingl A."/>
            <person name="Woyke T."/>
            <person name="Ryan C.M."/>
            <person name="Banfield J.F."/>
        </authorList>
    </citation>
    <scope>NUCLEOTIDE SEQUENCE [LARGE SCALE GENOMIC DNA]</scope>
    <source>
        <strain evidence="1">CG08_land_8_20_14_0_20_45_16</strain>
    </source>
</reference>
<dbReference type="PANTHER" id="PTHR11773:SF1">
    <property type="entry name" value="GLYCINE DEHYDROGENASE (DECARBOXYLATING), MITOCHONDRIAL"/>
    <property type="match status" value="1"/>
</dbReference>
<dbReference type="PANTHER" id="PTHR11773">
    <property type="entry name" value="GLYCINE DEHYDROGENASE, DECARBOXYLATING"/>
    <property type="match status" value="1"/>
</dbReference>
<sequence length="115" mass="12783">MASEISPELIFEKSQPGRIGFSLPEADIPLEDIAKLLPSELIRGELKLPELSEVDVVRHFINLSRRNFGVDSGFYPLGSCTMKYNPKVNEEIAKLEGFTNLNPNQPAAELQGILE</sequence>
<gene>
    <name evidence="1" type="ORF">COT42_05835</name>
</gene>
<evidence type="ECO:0000313" key="1">
    <source>
        <dbReference type="EMBL" id="PIS29299.1"/>
    </source>
</evidence>
<name>A0A2H0XYU4_UNCSA</name>